<name>A0AAF3ETS7_9BILA</name>
<proteinExistence type="predicted"/>
<evidence type="ECO:0000313" key="1">
    <source>
        <dbReference type="Proteomes" id="UP000887575"/>
    </source>
</evidence>
<sequence>MLRQNGVPICCCFERARLRCTDYTSTSLHDARSGMSTWLDHSRESEHDVGFDFSDASSESSFSLYFCSKPRWQFLSRIRRFCDQELRNGKSSRRDLAGGPDGESEHDVAFDFSVTGPGTYHLLIEVSQIGAQEDRDDGVAVMPTPYEVRIEIP</sequence>
<dbReference type="WBParaSite" id="MBELARI_LOCUS1755">
    <property type="protein sequence ID" value="MBELARI_LOCUS1755"/>
    <property type="gene ID" value="MBELARI_LOCUS1755"/>
</dbReference>
<organism evidence="1 2">
    <name type="scientific">Mesorhabditis belari</name>
    <dbReference type="NCBI Taxonomy" id="2138241"/>
    <lineage>
        <taxon>Eukaryota</taxon>
        <taxon>Metazoa</taxon>
        <taxon>Ecdysozoa</taxon>
        <taxon>Nematoda</taxon>
        <taxon>Chromadorea</taxon>
        <taxon>Rhabditida</taxon>
        <taxon>Rhabditina</taxon>
        <taxon>Rhabditomorpha</taxon>
        <taxon>Rhabditoidea</taxon>
        <taxon>Rhabditidae</taxon>
        <taxon>Mesorhabditinae</taxon>
        <taxon>Mesorhabditis</taxon>
    </lineage>
</organism>
<dbReference type="Proteomes" id="UP000887575">
    <property type="component" value="Unassembled WGS sequence"/>
</dbReference>
<accession>A0AAF3ETS7</accession>
<reference evidence="2" key="1">
    <citation type="submission" date="2024-02" db="UniProtKB">
        <authorList>
            <consortium name="WormBaseParasite"/>
        </authorList>
    </citation>
    <scope>IDENTIFICATION</scope>
</reference>
<evidence type="ECO:0000313" key="2">
    <source>
        <dbReference type="WBParaSite" id="MBELARI_LOCUS1755"/>
    </source>
</evidence>
<keyword evidence="1" id="KW-1185">Reference proteome</keyword>
<protein>
    <submittedName>
        <fullName evidence="2">Uncharacterized protein</fullName>
    </submittedName>
</protein>
<dbReference type="AlphaFoldDB" id="A0AAF3ETS7"/>